<evidence type="ECO:0000259" key="9">
    <source>
        <dbReference type="Pfam" id="PF09349"/>
    </source>
</evidence>
<dbReference type="InterPro" id="IPR018020">
    <property type="entry name" value="OHCU_decarboxylase"/>
</dbReference>
<dbReference type="InterPro" id="IPR023416">
    <property type="entry name" value="Transthyretin/HIU_hydrolase_d"/>
</dbReference>
<organism evidence="10 11">
    <name type="scientific">Stephania yunnanensis</name>
    <dbReference type="NCBI Taxonomy" id="152371"/>
    <lineage>
        <taxon>Eukaryota</taxon>
        <taxon>Viridiplantae</taxon>
        <taxon>Streptophyta</taxon>
        <taxon>Embryophyta</taxon>
        <taxon>Tracheophyta</taxon>
        <taxon>Spermatophyta</taxon>
        <taxon>Magnoliopsida</taxon>
        <taxon>Ranunculales</taxon>
        <taxon>Menispermaceae</taxon>
        <taxon>Menispermoideae</taxon>
        <taxon>Cissampelideae</taxon>
        <taxon>Stephania</taxon>
    </lineage>
</organism>
<gene>
    <name evidence="10" type="ORF">Syun_018317</name>
</gene>
<evidence type="ECO:0000313" key="11">
    <source>
        <dbReference type="Proteomes" id="UP001420932"/>
    </source>
</evidence>
<proteinExistence type="predicted"/>
<dbReference type="InterPro" id="IPR036817">
    <property type="entry name" value="Transthyretin/HIU_hydrolase_sf"/>
</dbReference>
<dbReference type="EC" id="4.1.1.97" evidence="3"/>
<dbReference type="Gene3D" id="1.10.3330.10">
    <property type="entry name" value="Oxo-4-hydroxy-4-carboxy-5-ureidoimidazoline decarboxylase"/>
    <property type="match status" value="1"/>
</dbReference>
<comment type="caution">
    <text evidence="10">The sequence shown here is derived from an EMBL/GenBank/DDBJ whole genome shotgun (WGS) entry which is preliminary data.</text>
</comment>
<evidence type="ECO:0000256" key="3">
    <source>
        <dbReference type="ARBA" id="ARBA00012257"/>
    </source>
</evidence>
<dbReference type="GO" id="GO:0005777">
    <property type="term" value="C:peroxisome"/>
    <property type="evidence" value="ECO:0007669"/>
    <property type="project" value="TreeGrafter"/>
</dbReference>
<dbReference type="PANTHER" id="PTHR43466:SF1">
    <property type="entry name" value="2-OXO-4-HYDROXY-4-CARBOXY-5-UREIDOIMIDAZOLINE DECARBOXYLASE-RELATED"/>
    <property type="match status" value="1"/>
</dbReference>
<sequence length="564" mass="62563">MASSTFEAKDFLACCGSARFADAMSVAGPFDSYDKAVETAREIWFTKVDVNGWLEAFAAHPQIGNASSGNPKSEISAQWSKGEQSTAIASASASSLQELYEWNARYRQKFGHVFLICASGRTTSEILTELKRRYPNRPIVEFEIAAHEQMKITELRLQKLFSSKVKETSSIINRHPVDLGTKVGEDRVSIIGSHLAAASEAPSAKPSPQAPTRTRPPITTHILDVSRGSQPLMDIVDNVDPGIYRISFNTGKYFPTGFFPYVSLLFEIKESQKSEHFHVMSLSCNFPDYKDTFTPSKPFPSREAAISWLQLIGGENKFVLVTMRSDAGGIKRRGRVKIACDRSGTYRGLVQRVGKGKTAKILKKSRNDEKARTHASTKKCECPFQINVNENADSLCEQLREISPPSSFVECEREVEDAGVRTPGSLTGGTPVSEAPQSPIGFESSHSTKASRQKKCKVPQMRRASRRTQSGSNMAYSHCLEPDWLPHVDAIIDVVSDGNCGYRCIASGLGLADVDGWRIVRRRMYDEIIEYEYLWREVLGSSFEPVKNAVHCPENQEGHLSKNG</sequence>
<dbReference type="GO" id="GO:0051997">
    <property type="term" value="F:2-oxo-4-hydroxy-4-carboxy-5-ureidoimidazoline decarboxylase activity"/>
    <property type="evidence" value="ECO:0007669"/>
    <property type="project" value="UniProtKB-EC"/>
</dbReference>
<dbReference type="InterPro" id="IPR036778">
    <property type="entry name" value="OHCU_decarboxylase_sf"/>
</dbReference>
<evidence type="ECO:0000259" key="8">
    <source>
        <dbReference type="Pfam" id="PF00576"/>
    </source>
</evidence>
<dbReference type="GO" id="GO:0019628">
    <property type="term" value="P:urate catabolic process"/>
    <property type="evidence" value="ECO:0007669"/>
    <property type="project" value="TreeGrafter"/>
</dbReference>
<dbReference type="Pfam" id="PF09349">
    <property type="entry name" value="OHCU_decarbox"/>
    <property type="match status" value="1"/>
</dbReference>
<dbReference type="PANTHER" id="PTHR43466">
    <property type="entry name" value="2-OXO-4-HYDROXY-4-CARBOXY-5-UREIDOIMIDAZOLINE DECARBOXYLASE-RELATED"/>
    <property type="match status" value="1"/>
</dbReference>
<keyword evidence="4" id="KW-0659">Purine metabolism</keyword>
<evidence type="ECO:0000256" key="2">
    <source>
        <dbReference type="ARBA" id="ARBA00004754"/>
    </source>
</evidence>
<name>A0AAP0NWX5_9MAGN</name>
<comment type="catalytic activity">
    <reaction evidence="1">
        <text>5-hydroxy-2-oxo-4-ureido-2,5-dihydro-1H-imidazole-5-carboxylate + H(+) = (S)-allantoin + CO2</text>
        <dbReference type="Rhea" id="RHEA:26301"/>
        <dbReference type="ChEBI" id="CHEBI:15378"/>
        <dbReference type="ChEBI" id="CHEBI:15678"/>
        <dbReference type="ChEBI" id="CHEBI:16526"/>
        <dbReference type="ChEBI" id="CHEBI:58639"/>
        <dbReference type="EC" id="4.1.1.97"/>
    </reaction>
</comment>
<feature type="region of interest" description="Disordered" evidence="7">
    <location>
        <begin position="419"/>
        <end position="464"/>
    </location>
</feature>
<keyword evidence="11" id="KW-1185">Reference proteome</keyword>
<accession>A0AAP0NWX5</accession>
<dbReference type="Gene3D" id="2.60.40.180">
    <property type="entry name" value="Transthyretin/hydroxyisourate hydrolase domain"/>
    <property type="match status" value="1"/>
</dbReference>
<keyword evidence="5" id="KW-0210">Decarboxylase</keyword>
<dbReference type="SUPFAM" id="SSF49472">
    <property type="entry name" value="Transthyretin (synonym: prealbumin)"/>
    <property type="match status" value="1"/>
</dbReference>
<dbReference type="AlphaFoldDB" id="A0AAP0NWX5"/>
<feature type="domain" description="Transthyretin/hydroxyisourate hydrolase" evidence="8">
    <location>
        <begin position="236"/>
        <end position="282"/>
    </location>
</feature>
<keyword evidence="6" id="KW-0456">Lyase</keyword>
<dbReference type="Proteomes" id="UP001420932">
    <property type="component" value="Unassembled WGS sequence"/>
</dbReference>
<evidence type="ECO:0000256" key="7">
    <source>
        <dbReference type="SAM" id="MobiDB-lite"/>
    </source>
</evidence>
<feature type="region of interest" description="Disordered" evidence="7">
    <location>
        <begin position="198"/>
        <end position="217"/>
    </location>
</feature>
<evidence type="ECO:0000256" key="6">
    <source>
        <dbReference type="ARBA" id="ARBA00023239"/>
    </source>
</evidence>
<evidence type="ECO:0000313" key="10">
    <source>
        <dbReference type="EMBL" id="KAK9120700.1"/>
    </source>
</evidence>
<reference evidence="10 11" key="1">
    <citation type="submission" date="2024-01" db="EMBL/GenBank/DDBJ databases">
        <title>Genome assemblies of Stephania.</title>
        <authorList>
            <person name="Yang L."/>
        </authorList>
    </citation>
    <scope>NUCLEOTIDE SEQUENCE [LARGE SCALE GENOMIC DNA]</scope>
    <source>
        <strain evidence="10">YNDBR</strain>
        <tissue evidence="10">Leaf</tissue>
    </source>
</reference>
<feature type="domain" description="Oxo-4-hydroxy-4-carboxy-5-ureidoimidazoline decarboxylase" evidence="9">
    <location>
        <begin position="10"/>
        <end position="158"/>
    </location>
</feature>
<dbReference type="FunFam" id="1.10.3330.10:FF:000002">
    <property type="entry name" value="Uric acid degradation bifunctional protein TTL"/>
    <property type="match status" value="1"/>
</dbReference>
<protein>
    <recommendedName>
        <fullName evidence="3">2-oxo-4-hydroxy-4-carboxy-5-ureidoimidazoline decarboxylase</fullName>
        <ecNumber evidence="3">4.1.1.97</ecNumber>
    </recommendedName>
</protein>
<evidence type="ECO:0000256" key="4">
    <source>
        <dbReference type="ARBA" id="ARBA00022631"/>
    </source>
</evidence>
<dbReference type="Pfam" id="PF00576">
    <property type="entry name" value="Transthyretin"/>
    <property type="match status" value="1"/>
</dbReference>
<dbReference type="GO" id="GO:0006144">
    <property type="term" value="P:purine nucleobase metabolic process"/>
    <property type="evidence" value="ECO:0007669"/>
    <property type="project" value="UniProtKB-KW"/>
</dbReference>
<comment type="pathway">
    <text evidence="2">Purine metabolism; urate degradation; (S)-allantoin from urate: step 3/3.</text>
</comment>
<evidence type="ECO:0000256" key="5">
    <source>
        <dbReference type="ARBA" id="ARBA00022793"/>
    </source>
</evidence>
<dbReference type="EMBL" id="JBBNAF010000008">
    <property type="protein sequence ID" value="KAK9120700.1"/>
    <property type="molecule type" value="Genomic_DNA"/>
</dbReference>
<dbReference type="SUPFAM" id="SSF158694">
    <property type="entry name" value="UraD-Like"/>
    <property type="match status" value="1"/>
</dbReference>
<evidence type="ECO:0000256" key="1">
    <source>
        <dbReference type="ARBA" id="ARBA00001163"/>
    </source>
</evidence>